<keyword evidence="1" id="KW-0456">Lyase</keyword>
<keyword evidence="4" id="KW-1185">Reference proteome</keyword>
<comment type="caution">
    <text evidence="3">The sequence shown here is derived from an EMBL/GenBank/DDBJ whole genome shotgun (WGS) entry which is preliminary data.</text>
</comment>
<dbReference type="GO" id="GO:0000287">
    <property type="term" value="F:magnesium ion binding"/>
    <property type="evidence" value="ECO:0007669"/>
    <property type="project" value="UniProtKB-ARBA"/>
</dbReference>
<dbReference type="InterPro" id="IPR006311">
    <property type="entry name" value="TAT_signal"/>
</dbReference>
<dbReference type="SMART" id="SM00922">
    <property type="entry name" value="MR_MLE"/>
    <property type="match status" value="1"/>
</dbReference>
<dbReference type="Pfam" id="PF02746">
    <property type="entry name" value="MR_MLE_N"/>
    <property type="match status" value="1"/>
</dbReference>
<dbReference type="EMBL" id="QXDC01000002">
    <property type="protein sequence ID" value="RIA45531.1"/>
    <property type="molecule type" value="Genomic_DNA"/>
</dbReference>
<feature type="domain" description="Mandelate racemase/muconate lactonizing enzyme C-terminal" evidence="2">
    <location>
        <begin position="184"/>
        <end position="291"/>
    </location>
</feature>
<sequence>MNRRDFLAGALGAAGTAPLVTGGRADAAAGPIERTHADAKPLNLKITDVKTFLVDGGGDENFAFVKVYTNQGITGLGEATLAAKGATIAAAIEEHKRYLVGKDPTEIERHWRGMFIGPRYRGGPILMSAIAAIDIALWDILGQVLGRPIWQLLGGKARDKVRLYCHEGYLRRISHRKKRKPRSEQEELDQWRQRKEEGWTCVKGGFYPGGHPINHRESIRKGVEHLAKVREVVGPDFDIIVEAHGKPTPSTAVEFCKRVEPFHPLWVEEVTQLENEVLQEVRYIREHTDVPLATGERLTTRFDFAPLCSEMLVNVIMPDVVHVGGITELRRIAALADAFRVEVSPHNPQSEVSTLASMHVCMATPNCTILEIGSGQDPFWDDLFYGGHFSYDKGYGNPPSRPGLGVDLDEKVAARYPYEPKNWETLQTGDGAYVDR</sequence>
<dbReference type="SUPFAM" id="SSF54826">
    <property type="entry name" value="Enolase N-terminal domain-like"/>
    <property type="match status" value="1"/>
</dbReference>
<dbReference type="PANTHER" id="PTHR48080:SF2">
    <property type="entry name" value="D-GALACTONATE DEHYDRATASE"/>
    <property type="match status" value="1"/>
</dbReference>
<dbReference type="InterPro" id="IPR018110">
    <property type="entry name" value="Mandel_Rmase/mucon_lact_enz_CS"/>
</dbReference>
<dbReference type="PROSITE" id="PS00908">
    <property type="entry name" value="MR_MLE_1"/>
    <property type="match status" value="1"/>
</dbReference>
<dbReference type="InterPro" id="IPR034593">
    <property type="entry name" value="DgoD-like"/>
</dbReference>
<proteinExistence type="predicted"/>
<dbReference type="GO" id="GO:0009063">
    <property type="term" value="P:amino acid catabolic process"/>
    <property type="evidence" value="ECO:0007669"/>
    <property type="project" value="InterPro"/>
</dbReference>
<dbReference type="PANTHER" id="PTHR48080">
    <property type="entry name" value="D-GALACTONATE DEHYDRATASE-RELATED"/>
    <property type="match status" value="1"/>
</dbReference>
<dbReference type="InterPro" id="IPR029017">
    <property type="entry name" value="Enolase-like_N"/>
</dbReference>
<evidence type="ECO:0000313" key="4">
    <source>
        <dbReference type="Proteomes" id="UP000266568"/>
    </source>
</evidence>
<evidence type="ECO:0000313" key="3">
    <source>
        <dbReference type="EMBL" id="RIA45531.1"/>
    </source>
</evidence>
<name>A0A397PIP4_9SPHN</name>
<dbReference type="Gene3D" id="3.30.390.10">
    <property type="entry name" value="Enolase-like, N-terminal domain"/>
    <property type="match status" value="1"/>
</dbReference>
<gene>
    <name evidence="3" type="ORF">DFR49_0051</name>
</gene>
<dbReference type="SUPFAM" id="SSF51604">
    <property type="entry name" value="Enolase C-terminal domain-like"/>
    <property type="match status" value="1"/>
</dbReference>
<dbReference type="Proteomes" id="UP000266568">
    <property type="component" value="Unassembled WGS sequence"/>
</dbReference>
<dbReference type="SFLD" id="SFLDS00001">
    <property type="entry name" value="Enolase"/>
    <property type="match status" value="1"/>
</dbReference>
<dbReference type="InterPro" id="IPR036849">
    <property type="entry name" value="Enolase-like_C_sf"/>
</dbReference>
<dbReference type="InterPro" id="IPR029065">
    <property type="entry name" value="Enolase_C-like"/>
</dbReference>
<protein>
    <submittedName>
        <fullName evidence="3">Galactonate dehydratase</fullName>
    </submittedName>
</protein>
<evidence type="ECO:0000259" key="2">
    <source>
        <dbReference type="SMART" id="SM00922"/>
    </source>
</evidence>
<dbReference type="RefSeq" id="WP_119034067.1">
    <property type="nucleotide sequence ID" value="NZ_QXDC01000002.1"/>
</dbReference>
<reference evidence="3 4" key="1">
    <citation type="submission" date="2018-08" db="EMBL/GenBank/DDBJ databases">
        <title>Genomic Encyclopedia of Type Strains, Phase IV (KMG-IV): sequencing the most valuable type-strain genomes for metagenomic binning, comparative biology and taxonomic classification.</title>
        <authorList>
            <person name="Goeker M."/>
        </authorList>
    </citation>
    <scope>NUCLEOTIDE SEQUENCE [LARGE SCALE GENOMIC DNA]</scope>
    <source>
        <strain evidence="3 4">DSM 25527</strain>
    </source>
</reference>
<dbReference type="PROSITE" id="PS51318">
    <property type="entry name" value="TAT"/>
    <property type="match status" value="1"/>
</dbReference>
<dbReference type="InterPro" id="IPR013341">
    <property type="entry name" value="Mandelate_racemase_N_dom"/>
</dbReference>
<dbReference type="GO" id="GO:0016829">
    <property type="term" value="F:lyase activity"/>
    <property type="evidence" value="ECO:0007669"/>
    <property type="project" value="UniProtKB-KW"/>
</dbReference>
<dbReference type="SFLD" id="SFLDG00179">
    <property type="entry name" value="mandelate_racemase"/>
    <property type="match status" value="1"/>
</dbReference>
<dbReference type="InterPro" id="IPR013342">
    <property type="entry name" value="Mandelate_racemase_C"/>
</dbReference>
<evidence type="ECO:0000256" key="1">
    <source>
        <dbReference type="ARBA" id="ARBA00023239"/>
    </source>
</evidence>
<dbReference type="Gene3D" id="3.20.20.120">
    <property type="entry name" value="Enolase-like C-terminal domain"/>
    <property type="match status" value="1"/>
</dbReference>
<accession>A0A397PIP4</accession>
<dbReference type="Pfam" id="PF13378">
    <property type="entry name" value="MR_MLE_C"/>
    <property type="match status" value="1"/>
</dbReference>
<dbReference type="OrthoDB" id="9775913at2"/>
<dbReference type="AlphaFoldDB" id="A0A397PIP4"/>
<organism evidence="3 4">
    <name type="scientific">Hephaestia caeni</name>
    <dbReference type="NCBI Taxonomy" id="645617"/>
    <lineage>
        <taxon>Bacteria</taxon>
        <taxon>Pseudomonadati</taxon>
        <taxon>Pseudomonadota</taxon>
        <taxon>Alphaproteobacteria</taxon>
        <taxon>Sphingomonadales</taxon>
        <taxon>Sphingomonadaceae</taxon>
        <taxon>Hephaestia</taxon>
    </lineage>
</organism>